<name>A0ABV8TYY6_9ACTN</name>
<feature type="compositionally biased region" description="Basic and acidic residues" evidence="1">
    <location>
        <begin position="1"/>
        <end position="10"/>
    </location>
</feature>
<sequence>MSGAEDELRQRFSRLATEADMDADPMPVRLVRRKAKRRKAVRRSAVTALAVVATAVPVGLWGVGAQLGGSGDAANGSVQPTESAQDDTGEEQPQDVTVPETAQEGVVLESETDAGSMLPTVDDFIGTTIDLPSFAEGTDRQEEVDAVCSTEDVVLEDGTPAGVGPYDHDRAPEGSVWVSKTVFAAGAETAQAVLVGCEYNAEFIRQALLVEGDAENGWTVEKRVAGSLDGYGDLFDIGALGGSYKRLGLAFDESEGCCGGAPLEESTRVMEYRPGEEDELVDTSELPFNDIADVKVDISVERTSFDGWEAVVEAENLSDNPSVPFDVYLSCESLALLGWEEAPNCLNEPLLVASVFQMEGGAVYTSDVMDLEPGGEVGERTATAYLVMRAQRSNSLGWDPDTGNNIRKEVVLEADENY</sequence>
<feature type="transmembrane region" description="Helical" evidence="2">
    <location>
        <begin position="40"/>
        <end position="63"/>
    </location>
</feature>
<keyword evidence="4" id="KW-1185">Reference proteome</keyword>
<comment type="caution">
    <text evidence="3">The sequence shown here is derived from an EMBL/GenBank/DDBJ whole genome shotgun (WGS) entry which is preliminary data.</text>
</comment>
<keyword evidence="2" id="KW-0812">Transmembrane</keyword>
<reference evidence="4" key="1">
    <citation type="journal article" date="2019" name="Int. J. Syst. Evol. Microbiol.">
        <title>The Global Catalogue of Microorganisms (GCM) 10K type strain sequencing project: providing services to taxonomists for standard genome sequencing and annotation.</title>
        <authorList>
            <consortium name="The Broad Institute Genomics Platform"/>
            <consortium name="The Broad Institute Genome Sequencing Center for Infectious Disease"/>
            <person name="Wu L."/>
            <person name="Ma J."/>
        </authorList>
    </citation>
    <scope>NUCLEOTIDE SEQUENCE [LARGE SCALE GENOMIC DNA]</scope>
    <source>
        <strain evidence="4">IBRC-M 10908</strain>
    </source>
</reference>
<gene>
    <name evidence="3" type="ORF">ACFPET_11425</name>
</gene>
<feature type="region of interest" description="Disordered" evidence="1">
    <location>
        <begin position="1"/>
        <end position="21"/>
    </location>
</feature>
<organism evidence="3 4">
    <name type="scientific">Salininema proteolyticum</name>
    <dbReference type="NCBI Taxonomy" id="1607685"/>
    <lineage>
        <taxon>Bacteria</taxon>
        <taxon>Bacillati</taxon>
        <taxon>Actinomycetota</taxon>
        <taxon>Actinomycetes</taxon>
        <taxon>Glycomycetales</taxon>
        <taxon>Glycomycetaceae</taxon>
        <taxon>Salininema</taxon>
    </lineage>
</organism>
<feature type="compositionally biased region" description="Acidic residues" evidence="1">
    <location>
        <begin position="84"/>
        <end position="93"/>
    </location>
</feature>
<feature type="region of interest" description="Disordered" evidence="1">
    <location>
        <begin position="70"/>
        <end position="101"/>
    </location>
</feature>
<evidence type="ECO:0000256" key="1">
    <source>
        <dbReference type="SAM" id="MobiDB-lite"/>
    </source>
</evidence>
<dbReference type="EMBL" id="JBHSDK010000015">
    <property type="protein sequence ID" value="MFC4335812.1"/>
    <property type="molecule type" value="Genomic_DNA"/>
</dbReference>
<evidence type="ECO:0000313" key="4">
    <source>
        <dbReference type="Proteomes" id="UP001595823"/>
    </source>
</evidence>
<keyword evidence="2" id="KW-1133">Transmembrane helix</keyword>
<protein>
    <submittedName>
        <fullName evidence="3">Uncharacterized protein</fullName>
    </submittedName>
</protein>
<proteinExistence type="predicted"/>
<dbReference type="Proteomes" id="UP001595823">
    <property type="component" value="Unassembled WGS sequence"/>
</dbReference>
<keyword evidence="2" id="KW-0472">Membrane</keyword>
<evidence type="ECO:0000313" key="3">
    <source>
        <dbReference type="EMBL" id="MFC4335812.1"/>
    </source>
</evidence>
<dbReference type="RefSeq" id="WP_380621039.1">
    <property type="nucleotide sequence ID" value="NZ_JBHSDK010000015.1"/>
</dbReference>
<evidence type="ECO:0000256" key="2">
    <source>
        <dbReference type="SAM" id="Phobius"/>
    </source>
</evidence>
<accession>A0ABV8TYY6</accession>